<evidence type="ECO:0000256" key="3">
    <source>
        <dbReference type="ARBA" id="ARBA00022840"/>
    </source>
</evidence>
<dbReference type="NCBIfam" id="TIGR00152">
    <property type="entry name" value="dephospho-CoA kinase"/>
    <property type="match status" value="1"/>
</dbReference>
<evidence type="ECO:0000313" key="7">
    <source>
        <dbReference type="EMBL" id="GGF59176.1"/>
    </source>
</evidence>
<dbReference type="PANTHER" id="PTHR10695:SF46">
    <property type="entry name" value="BIFUNCTIONAL COENZYME A SYNTHASE-RELATED"/>
    <property type="match status" value="1"/>
</dbReference>
<evidence type="ECO:0000256" key="6">
    <source>
        <dbReference type="NCBIfam" id="TIGR00152"/>
    </source>
</evidence>
<evidence type="ECO:0000256" key="4">
    <source>
        <dbReference type="ARBA" id="ARBA00022993"/>
    </source>
</evidence>
<dbReference type="GO" id="GO:0005737">
    <property type="term" value="C:cytoplasm"/>
    <property type="evidence" value="ECO:0007669"/>
    <property type="project" value="UniProtKB-SubCell"/>
</dbReference>
<feature type="binding site" evidence="5">
    <location>
        <begin position="11"/>
        <end position="16"/>
    </location>
    <ligand>
        <name>ATP</name>
        <dbReference type="ChEBI" id="CHEBI:30616"/>
    </ligand>
</feature>
<proteinExistence type="inferred from homology"/>
<keyword evidence="4 5" id="KW-0173">Coenzyme A biosynthesis</keyword>
<dbReference type="AlphaFoldDB" id="A0A917BUI0"/>
<dbReference type="PANTHER" id="PTHR10695">
    <property type="entry name" value="DEPHOSPHO-COA KINASE-RELATED"/>
    <property type="match status" value="1"/>
</dbReference>
<comment type="catalytic activity">
    <reaction evidence="5">
        <text>3'-dephospho-CoA + ATP = ADP + CoA + H(+)</text>
        <dbReference type="Rhea" id="RHEA:18245"/>
        <dbReference type="ChEBI" id="CHEBI:15378"/>
        <dbReference type="ChEBI" id="CHEBI:30616"/>
        <dbReference type="ChEBI" id="CHEBI:57287"/>
        <dbReference type="ChEBI" id="CHEBI:57328"/>
        <dbReference type="ChEBI" id="CHEBI:456216"/>
        <dbReference type="EC" id="2.7.1.24"/>
    </reaction>
</comment>
<dbReference type="Proteomes" id="UP000632498">
    <property type="component" value="Unassembled WGS sequence"/>
</dbReference>
<dbReference type="RefSeq" id="WP_188662566.1">
    <property type="nucleotide sequence ID" value="NZ_BMHV01000006.1"/>
</dbReference>
<evidence type="ECO:0000256" key="5">
    <source>
        <dbReference type="HAMAP-Rule" id="MF_00376"/>
    </source>
</evidence>
<dbReference type="Gene3D" id="3.40.50.300">
    <property type="entry name" value="P-loop containing nucleotide triphosphate hydrolases"/>
    <property type="match status" value="1"/>
</dbReference>
<reference evidence="7" key="2">
    <citation type="submission" date="2020-09" db="EMBL/GenBank/DDBJ databases">
        <authorList>
            <person name="Sun Q."/>
            <person name="Zhou Y."/>
        </authorList>
    </citation>
    <scope>NUCLEOTIDE SEQUENCE</scope>
    <source>
        <strain evidence="7">CGMCC 1.15254</strain>
    </source>
</reference>
<evidence type="ECO:0000256" key="1">
    <source>
        <dbReference type="ARBA" id="ARBA00009018"/>
    </source>
</evidence>
<comment type="function">
    <text evidence="5">Catalyzes the phosphorylation of the 3'-hydroxyl group of dephosphocoenzyme A to form coenzyme A.</text>
</comment>
<comment type="subcellular location">
    <subcellularLocation>
        <location evidence="5">Cytoplasm</location>
    </subcellularLocation>
</comment>
<dbReference type="InterPro" id="IPR001977">
    <property type="entry name" value="Depp_CoAkinase"/>
</dbReference>
<dbReference type="Pfam" id="PF01121">
    <property type="entry name" value="CoaE"/>
    <property type="match status" value="1"/>
</dbReference>
<dbReference type="EMBL" id="BMHV01000006">
    <property type="protein sequence ID" value="GGF59176.1"/>
    <property type="molecule type" value="Genomic_DNA"/>
</dbReference>
<dbReference type="InterPro" id="IPR027417">
    <property type="entry name" value="P-loop_NTPase"/>
</dbReference>
<reference evidence="7" key="1">
    <citation type="journal article" date="2014" name="Int. J. Syst. Evol. Microbiol.">
        <title>Complete genome sequence of Corynebacterium casei LMG S-19264T (=DSM 44701T), isolated from a smear-ripened cheese.</title>
        <authorList>
            <consortium name="US DOE Joint Genome Institute (JGI-PGF)"/>
            <person name="Walter F."/>
            <person name="Albersmeier A."/>
            <person name="Kalinowski J."/>
            <person name="Ruckert C."/>
        </authorList>
    </citation>
    <scope>NUCLEOTIDE SEQUENCE</scope>
    <source>
        <strain evidence="7">CGMCC 1.15254</strain>
    </source>
</reference>
<gene>
    <name evidence="5 7" type="primary">coaE</name>
    <name evidence="7" type="ORF">GCM10011332_10990</name>
</gene>
<dbReference type="GO" id="GO:0015937">
    <property type="term" value="P:coenzyme A biosynthetic process"/>
    <property type="evidence" value="ECO:0007669"/>
    <property type="project" value="UniProtKB-UniRule"/>
</dbReference>
<organism evidence="7 8">
    <name type="scientific">Terasakiella brassicae</name>
    <dbReference type="NCBI Taxonomy" id="1634917"/>
    <lineage>
        <taxon>Bacteria</taxon>
        <taxon>Pseudomonadati</taxon>
        <taxon>Pseudomonadota</taxon>
        <taxon>Alphaproteobacteria</taxon>
        <taxon>Rhodospirillales</taxon>
        <taxon>Terasakiellaceae</taxon>
        <taxon>Terasakiella</taxon>
    </lineage>
</organism>
<dbReference type="CDD" id="cd02022">
    <property type="entry name" value="DPCK"/>
    <property type="match status" value="1"/>
</dbReference>
<dbReference type="GO" id="GO:0004140">
    <property type="term" value="F:dephospho-CoA kinase activity"/>
    <property type="evidence" value="ECO:0007669"/>
    <property type="project" value="UniProtKB-UniRule"/>
</dbReference>
<protein>
    <recommendedName>
        <fullName evidence="5 6">Dephospho-CoA kinase</fullName>
        <ecNumber evidence="5 6">2.7.1.24</ecNumber>
    </recommendedName>
    <alternativeName>
        <fullName evidence="5">Dephosphocoenzyme A kinase</fullName>
    </alternativeName>
</protein>
<dbReference type="PROSITE" id="PS51219">
    <property type="entry name" value="DPCK"/>
    <property type="match status" value="1"/>
</dbReference>
<sequence>MLVLGLTGSIGMGKSATASIFRQYGVPVYDADATVHKLMGAHGRATPLIEQAFGDCLDANGAVDRQKLGAQVFGNDPALKKLEAILHPMVREEERKFLRLARLQRRKLVVLDIPLLFETGGGHRCDAIAVVSASKTLQKKRVMARPGMNDEKYRAIVKKQMPDALKRRKADYIIFTGSGFRVARNQVKKIIHELQD</sequence>
<dbReference type="SUPFAM" id="SSF52540">
    <property type="entry name" value="P-loop containing nucleoside triphosphate hydrolases"/>
    <property type="match status" value="1"/>
</dbReference>
<keyword evidence="3 5" id="KW-0067">ATP-binding</keyword>
<accession>A0A917BUI0</accession>
<dbReference type="EC" id="2.7.1.24" evidence="5 6"/>
<keyword evidence="5" id="KW-0963">Cytoplasm</keyword>
<keyword evidence="8" id="KW-1185">Reference proteome</keyword>
<keyword evidence="2 5" id="KW-0547">Nucleotide-binding</keyword>
<comment type="pathway">
    <text evidence="5">Cofactor biosynthesis; coenzyme A biosynthesis; CoA from (R)-pantothenate: step 5/5.</text>
</comment>
<comment type="caution">
    <text evidence="7">The sequence shown here is derived from an EMBL/GenBank/DDBJ whole genome shotgun (WGS) entry which is preliminary data.</text>
</comment>
<evidence type="ECO:0000256" key="2">
    <source>
        <dbReference type="ARBA" id="ARBA00022741"/>
    </source>
</evidence>
<evidence type="ECO:0000313" key="8">
    <source>
        <dbReference type="Proteomes" id="UP000632498"/>
    </source>
</evidence>
<comment type="similarity">
    <text evidence="1 5">Belongs to the CoaE family.</text>
</comment>
<keyword evidence="5" id="KW-0808">Transferase</keyword>
<keyword evidence="5 7" id="KW-0418">Kinase</keyword>
<name>A0A917BUI0_9PROT</name>
<dbReference type="HAMAP" id="MF_00376">
    <property type="entry name" value="Dephospho_CoA_kinase"/>
    <property type="match status" value="1"/>
</dbReference>
<dbReference type="GO" id="GO:0005524">
    <property type="term" value="F:ATP binding"/>
    <property type="evidence" value="ECO:0007669"/>
    <property type="project" value="UniProtKB-UniRule"/>
</dbReference>